<dbReference type="GO" id="GO:0003677">
    <property type="term" value="F:DNA binding"/>
    <property type="evidence" value="ECO:0007669"/>
    <property type="project" value="UniProtKB-KW"/>
</dbReference>
<evidence type="ECO:0000256" key="2">
    <source>
        <dbReference type="ARBA" id="ARBA00022801"/>
    </source>
</evidence>
<dbReference type="PROSITE" id="PS00690">
    <property type="entry name" value="DEAH_ATP_HELICASE"/>
    <property type="match status" value="1"/>
</dbReference>
<dbReference type="FunFam" id="3.40.50.300:FF:001389">
    <property type="entry name" value="ATP-dependent DNA helicase RecQ"/>
    <property type="match status" value="1"/>
</dbReference>
<dbReference type="SMART" id="SM00490">
    <property type="entry name" value="HELICc"/>
    <property type="match status" value="1"/>
</dbReference>
<dbReference type="GO" id="GO:0005737">
    <property type="term" value="C:cytoplasm"/>
    <property type="evidence" value="ECO:0007669"/>
    <property type="project" value="TreeGrafter"/>
</dbReference>
<reference evidence="8" key="1">
    <citation type="submission" date="2023-01" db="EMBL/GenBank/DDBJ databases">
        <title>Oxazolidinone resistance genes in florfenicol resistant enterococci from beef cattle and veal calves at slaughter.</title>
        <authorList>
            <person name="Biggel M."/>
        </authorList>
    </citation>
    <scope>NUCLEOTIDE SEQUENCE</scope>
    <source>
        <strain evidence="8">K204-1</strain>
    </source>
</reference>
<dbReference type="InterPro" id="IPR001650">
    <property type="entry name" value="Helicase_C-like"/>
</dbReference>
<dbReference type="InterPro" id="IPR014001">
    <property type="entry name" value="Helicase_ATP-bd"/>
</dbReference>
<dbReference type="InterPro" id="IPR011545">
    <property type="entry name" value="DEAD/DEAH_box_helicase_dom"/>
</dbReference>
<feature type="domain" description="Helicase C-terminal" evidence="7">
    <location>
        <begin position="220"/>
        <end position="369"/>
    </location>
</feature>
<dbReference type="PROSITE" id="PS51192">
    <property type="entry name" value="HELICASE_ATP_BIND_1"/>
    <property type="match status" value="1"/>
</dbReference>
<evidence type="ECO:0000256" key="5">
    <source>
        <dbReference type="ARBA" id="ARBA00023125"/>
    </source>
</evidence>
<evidence type="ECO:0000256" key="1">
    <source>
        <dbReference type="ARBA" id="ARBA00022741"/>
    </source>
</evidence>
<dbReference type="InterPro" id="IPR004589">
    <property type="entry name" value="DNA_helicase_ATP-dep_RecQ"/>
</dbReference>
<dbReference type="PROSITE" id="PS51194">
    <property type="entry name" value="HELICASE_CTER"/>
    <property type="match status" value="1"/>
</dbReference>
<sequence>MKDLQSALSHYFGYPEFRKGQRETIEAVMEQRNVLAILPTGTGKSLCYQLPTLLLDGLTVVVSPLIALMDDQVQSLKQKGIFSAVTYNSSLDFNEKRALLSSLSQQKFLFISPESLATSAVIEALQRCSISLFVVDEAHCISEWGLDFRPEYEQIPQIVAQLTIKKCLALSATATAAVQQDIEQKLFLNEEVKVIRYSVDRPNITYSVVTCTTKNEKEDFIDSFLDRHTSQQGILYFSSKAEAVRISDWLRHERHQSSAFYHSDLSHQDRRLIQEQFLKGDVRILCATSAFGMGIDKSDIRFVIHFHLPSSLEALVQESGRAGRDGKLAHSIVLYQPADWHIHRHLASESLAEYRDFKARMESAQKDVQSFTDLQKTWYDHYQQGWLSLSRLEKMWEKKLQQRERQTTIMRRWLEMTNCRRLGIHHYFESGMFPAPIKNEHCCDNCQPDIWQTRLPETEKVESHDSTEWQTVLKKLFNVGYSSQNIVK</sequence>
<dbReference type="EC" id="3.6.4.12" evidence="8"/>
<evidence type="ECO:0000256" key="3">
    <source>
        <dbReference type="ARBA" id="ARBA00022806"/>
    </source>
</evidence>
<evidence type="ECO:0000313" key="8">
    <source>
        <dbReference type="EMBL" id="WCG22086.1"/>
    </source>
</evidence>
<evidence type="ECO:0000256" key="4">
    <source>
        <dbReference type="ARBA" id="ARBA00022840"/>
    </source>
</evidence>
<evidence type="ECO:0000313" key="9">
    <source>
        <dbReference type="Proteomes" id="UP001179600"/>
    </source>
</evidence>
<feature type="domain" description="Helicase ATP-binding" evidence="6">
    <location>
        <begin position="25"/>
        <end position="192"/>
    </location>
</feature>
<keyword evidence="5" id="KW-0238">DNA-binding</keyword>
<dbReference type="GO" id="GO:0030894">
    <property type="term" value="C:replisome"/>
    <property type="evidence" value="ECO:0007669"/>
    <property type="project" value="TreeGrafter"/>
</dbReference>
<dbReference type="Proteomes" id="UP001179600">
    <property type="component" value="Chromosome"/>
</dbReference>
<dbReference type="GO" id="GO:0043590">
    <property type="term" value="C:bacterial nucleoid"/>
    <property type="evidence" value="ECO:0007669"/>
    <property type="project" value="TreeGrafter"/>
</dbReference>
<dbReference type="AlphaFoldDB" id="A0AAF0BHN4"/>
<keyword evidence="4" id="KW-0067">ATP-binding</keyword>
<keyword evidence="3 8" id="KW-0347">Helicase</keyword>
<dbReference type="GO" id="GO:0006310">
    <property type="term" value="P:DNA recombination"/>
    <property type="evidence" value="ECO:0007669"/>
    <property type="project" value="InterPro"/>
</dbReference>
<evidence type="ECO:0000259" key="7">
    <source>
        <dbReference type="PROSITE" id="PS51194"/>
    </source>
</evidence>
<dbReference type="RefSeq" id="WP_272163093.1">
    <property type="nucleotide sequence ID" value="NZ_CP116507.1"/>
</dbReference>
<evidence type="ECO:0000259" key="6">
    <source>
        <dbReference type="PROSITE" id="PS51192"/>
    </source>
</evidence>
<dbReference type="GO" id="GO:0009378">
    <property type="term" value="F:four-way junction helicase activity"/>
    <property type="evidence" value="ECO:0007669"/>
    <property type="project" value="TreeGrafter"/>
</dbReference>
<dbReference type="NCBIfam" id="TIGR00614">
    <property type="entry name" value="recQ_fam"/>
    <property type="match status" value="1"/>
</dbReference>
<accession>A0AAF0BHN4</accession>
<dbReference type="Gene3D" id="3.40.50.300">
    <property type="entry name" value="P-loop containing nucleotide triphosphate hydrolases"/>
    <property type="match status" value="2"/>
</dbReference>
<organism evidence="8 9">
    <name type="scientific">Vagococcus lutrae</name>
    <dbReference type="NCBI Taxonomy" id="81947"/>
    <lineage>
        <taxon>Bacteria</taxon>
        <taxon>Bacillati</taxon>
        <taxon>Bacillota</taxon>
        <taxon>Bacilli</taxon>
        <taxon>Lactobacillales</taxon>
        <taxon>Enterococcaceae</taxon>
        <taxon>Vagococcus</taxon>
    </lineage>
</organism>
<proteinExistence type="predicted"/>
<dbReference type="GO" id="GO:0016787">
    <property type="term" value="F:hydrolase activity"/>
    <property type="evidence" value="ECO:0007669"/>
    <property type="project" value="UniProtKB-KW"/>
</dbReference>
<dbReference type="Pfam" id="PF00271">
    <property type="entry name" value="Helicase_C"/>
    <property type="match status" value="1"/>
</dbReference>
<dbReference type="SUPFAM" id="SSF52540">
    <property type="entry name" value="P-loop containing nucleoside triphosphate hydrolases"/>
    <property type="match status" value="1"/>
</dbReference>
<dbReference type="CDD" id="cd17920">
    <property type="entry name" value="DEXHc_RecQ"/>
    <property type="match status" value="1"/>
</dbReference>
<keyword evidence="1" id="KW-0547">Nucleotide-binding</keyword>
<dbReference type="PANTHER" id="PTHR13710">
    <property type="entry name" value="DNA HELICASE RECQ FAMILY MEMBER"/>
    <property type="match status" value="1"/>
</dbReference>
<dbReference type="GO" id="GO:0006281">
    <property type="term" value="P:DNA repair"/>
    <property type="evidence" value="ECO:0007669"/>
    <property type="project" value="TreeGrafter"/>
</dbReference>
<gene>
    <name evidence="8" type="ORF">PML95_06680</name>
</gene>
<protein>
    <submittedName>
        <fullName evidence="8">RecQ family ATP-dependent DNA helicase</fullName>
        <ecNumber evidence="8">3.6.4.12</ecNumber>
    </submittedName>
</protein>
<keyword evidence="2 8" id="KW-0378">Hydrolase</keyword>
<dbReference type="GO" id="GO:0043138">
    <property type="term" value="F:3'-5' DNA helicase activity"/>
    <property type="evidence" value="ECO:0007669"/>
    <property type="project" value="TreeGrafter"/>
</dbReference>
<dbReference type="PANTHER" id="PTHR13710:SF84">
    <property type="entry name" value="ATP-DEPENDENT DNA HELICASE RECS-RELATED"/>
    <property type="match status" value="1"/>
</dbReference>
<dbReference type="InterPro" id="IPR002464">
    <property type="entry name" value="DNA/RNA_helicase_DEAH_CS"/>
</dbReference>
<name>A0AAF0BHN4_9ENTE</name>
<dbReference type="InterPro" id="IPR027417">
    <property type="entry name" value="P-loop_NTPase"/>
</dbReference>
<dbReference type="Pfam" id="PF00270">
    <property type="entry name" value="DEAD"/>
    <property type="match status" value="1"/>
</dbReference>
<dbReference type="GO" id="GO:0005524">
    <property type="term" value="F:ATP binding"/>
    <property type="evidence" value="ECO:0007669"/>
    <property type="project" value="UniProtKB-KW"/>
</dbReference>
<dbReference type="EMBL" id="CP116507">
    <property type="protein sequence ID" value="WCG22086.1"/>
    <property type="molecule type" value="Genomic_DNA"/>
</dbReference>
<dbReference type="SMART" id="SM00487">
    <property type="entry name" value="DEXDc"/>
    <property type="match status" value="1"/>
</dbReference>